<dbReference type="Proteomes" id="UP001595859">
    <property type="component" value="Unassembled WGS sequence"/>
</dbReference>
<name>A0ABV9S3F1_9PSEU</name>
<proteinExistence type="predicted"/>
<dbReference type="SUPFAM" id="SSF50475">
    <property type="entry name" value="FMN-binding split barrel"/>
    <property type="match status" value="1"/>
</dbReference>
<dbReference type="PANTHER" id="PTHR35176:SF6">
    <property type="entry name" value="HEME OXYGENASE HI_0854-RELATED"/>
    <property type="match status" value="1"/>
</dbReference>
<dbReference type="RefSeq" id="WP_378055972.1">
    <property type="nucleotide sequence ID" value="NZ_JBHSIS010000006.1"/>
</dbReference>
<organism evidence="2 3">
    <name type="scientific">Actinophytocola glycyrrhizae</name>
    <dbReference type="NCBI Taxonomy" id="2044873"/>
    <lineage>
        <taxon>Bacteria</taxon>
        <taxon>Bacillati</taxon>
        <taxon>Actinomycetota</taxon>
        <taxon>Actinomycetes</taxon>
        <taxon>Pseudonocardiales</taxon>
        <taxon>Pseudonocardiaceae</taxon>
    </lineage>
</organism>
<evidence type="ECO:0000313" key="2">
    <source>
        <dbReference type="EMBL" id="MFC4854011.1"/>
    </source>
</evidence>
<dbReference type="EMBL" id="JBHSIS010000006">
    <property type="protein sequence ID" value="MFC4854011.1"/>
    <property type="molecule type" value="Genomic_DNA"/>
</dbReference>
<dbReference type="InterPro" id="IPR052019">
    <property type="entry name" value="F420H2_bilvrd_red/Heme_oxyg"/>
</dbReference>
<dbReference type="PANTHER" id="PTHR35176">
    <property type="entry name" value="HEME OXYGENASE HI_0854-RELATED"/>
    <property type="match status" value="1"/>
</dbReference>
<evidence type="ECO:0000313" key="3">
    <source>
        <dbReference type="Proteomes" id="UP001595859"/>
    </source>
</evidence>
<dbReference type="InterPro" id="IPR012349">
    <property type="entry name" value="Split_barrel_FMN-bd"/>
</dbReference>
<keyword evidence="1" id="KW-0560">Oxidoreductase</keyword>
<keyword evidence="3" id="KW-1185">Reference proteome</keyword>
<dbReference type="Gene3D" id="2.30.110.10">
    <property type="entry name" value="Electron Transport, Fmn-binding Protein, Chain A"/>
    <property type="match status" value="1"/>
</dbReference>
<evidence type="ECO:0000256" key="1">
    <source>
        <dbReference type="ARBA" id="ARBA00023002"/>
    </source>
</evidence>
<sequence>MTDDMTDTVAQGDPRLLDTDVAQRRLTALGPLRLAYVALDGTPRVVPVLFHWNGEEIVMGGFAPSARGRALRAKPRVALTLDTDEQSPEVLSLRGDARVTEVRGVVPEYETYMRAGMPAEAADAYFAELRARDMLMERITVRPDWVAVIDFRTRFPAAMPEWLRS</sequence>
<comment type="caution">
    <text evidence="2">The sequence shown here is derived from an EMBL/GenBank/DDBJ whole genome shotgun (WGS) entry which is preliminary data.</text>
</comment>
<protein>
    <submittedName>
        <fullName evidence="2">Pyridoxamine 5'-phosphate oxidase family protein</fullName>
    </submittedName>
</protein>
<accession>A0ABV9S3F1</accession>
<reference evidence="3" key="1">
    <citation type="journal article" date="2019" name="Int. J. Syst. Evol. Microbiol.">
        <title>The Global Catalogue of Microorganisms (GCM) 10K type strain sequencing project: providing services to taxonomists for standard genome sequencing and annotation.</title>
        <authorList>
            <consortium name="The Broad Institute Genomics Platform"/>
            <consortium name="The Broad Institute Genome Sequencing Center for Infectious Disease"/>
            <person name="Wu L."/>
            <person name="Ma J."/>
        </authorList>
    </citation>
    <scope>NUCLEOTIDE SEQUENCE [LARGE SCALE GENOMIC DNA]</scope>
    <source>
        <strain evidence="3">ZS-22-S1</strain>
    </source>
</reference>
<gene>
    <name evidence="2" type="ORF">ACFPCV_10900</name>
</gene>